<dbReference type="Pfam" id="PF03972">
    <property type="entry name" value="MmgE_PrpD_N"/>
    <property type="match status" value="1"/>
</dbReference>
<evidence type="ECO:0000313" key="5">
    <source>
        <dbReference type="Proteomes" id="UP000318405"/>
    </source>
</evidence>
<dbReference type="InterPro" id="IPR045337">
    <property type="entry name" value="MmgE_PrpD_C"/>
</dbReference>
<gene>
    <name evidence="4" type="ORF">FOZ76_22430</name>
</gene>
<dbReference type="GO" id="GO:0016829">
    <property type="term" value="F:lyase activity"/>
    <property type="evidence" value="ECO:0007669"/>
    <property type="project" value="InterPro"/>
</dbReference>
<comment type="caution">
    <text evidence="4">The sequence shown here is derived from an EMBL/GenBank/DDBJ whole genome shotgun (WGS) entry which is preliminary data.</text>
</comment>
<dbReference type="PANTHER" id="PTHR16943">
    <property type="entry name" value="2-METHYLCITRATE DEHYDRATASE-RELATED"/>
    <property type="match status" value="1"/>
</dbReference>
<dbReference type="InterPro" id="IPR042188">
    <property type="entry name" value="MmgE/PrpD_sf_2"/>
</dbReference>
<comment type="similarity">
    <text evidence="1">Belongs to the PrpD family.</text>
</comment>
<dbReference type="Gene3D" id="3.30.1330.120">
    <property type="entry name" value="2-methylcitrate dehydratase PrpD"/>
    <property type="match status" value="1"/>
</dbReference>
<proteinExistence type="inferred from homology"/>
<organism evidence="4 5">
    <name type="scientific">Verticiella sediminum</name>
    <dbReference type="NCBI Taxonomy" id="1247510"/>
    <lineage>
        <taxon>Bacteria</taxon>
        <taxon>Pseudomonadati</taxon>
        <taxon>Pseudomonadota</taxon>
        <taxon>Betaproteobacteria</taxon>
        <taxon>Burkholderiales</taxon>
        <taxon>Alcaligenaceae</taxon>
        <taxon>Verticiella</taxon>
    </lineage>
</organism>
<dbReference type="RefSeq" id="WP_143950484.1">
    <property type="nucleotide sequence ID" value="NZ_BAABMB010000003.1"/>
</dbReference>
<dbReference type="InterPro" id="IPR005656">
    <property type="entry name" value="MmgE_PrpD"/>
</dbReference>
<dbReference type="PANTHER" id="PTHR16943:SF8">
    <property type="entry name" value="2-METHYLCITRATE DEHYDRATASE"/>
    <property type="match status" value="1"/>
</dbReference>
<dbReference type="InterPro" id="IPR045336">
    <property type="entry name" value="MmgE_PrpD_N"/>
</dbReference>
<dbReference type="Pfam" id="PF19305">
    <property type="entry name" value="MmgE_PrpD_C"/>
    <property type="match status" value="1"/>
</dbReference>
<dbReference type="OrthoDB" id="8680281at2"/>
<sequence length="469" mass="49029">MNISAPGLTRQLAQRAVHVRFADLPPSAVDTVKRGLADFVGVLVAGAREPLVPILRGLLALGSRAADGEASVLAGGGCLRAADAALLNAATGHALDFDDMALDGHPSVVLGSVVLAEAQRVGASGAEAIAAYAAGYEVWATLLRCQDSPLHAKGWHPTAVLGTVAAAAAAARLRGLCPARCATALAIAASMASGVVANFGSMTKPLQVGLAARNGIWAAAFAEAGLSAAPDALEHPAGLLAALSPQGWPRLDVAGDEGGALAIVQGGLNFKLYPVCYAVHRIIDASLQIAGEPGWTLERVERLEVALGRAQLSMLRDEVPIDALQARFSPRFAVACAFLHRRVGLAELTDATVRAEQMQQWMRRVHVRPIDERDASDPLFSPFDEVTARDDGGRALASRRVEVARGHMRNPVGWEVLFDKFRSCMPATAAPCQVLDVFEQLRRLDELPGVDGLSAACAGLLETAAASGR</sequence>
<keyword evidence="5" id="KW-1185">Reference proteome</keyword>
<evidence type="ECO:0000313" key="4">
    <source>
        <dbReference type="EMBL" id="TSH90567.1"/>
    </source>
</evidence>
<dbReference type="InterPro" id="IPR036148">
    <property type="entry name" value="MmgE/PrpD_sf"/>
</dbReference>
<protein>
    <submittedName>
        <fullName evidence="4">MmgE/PrpD family protein</fullName>
    </submittedName>
</protein>
<name>A0A556ACG5_9BURK</name>
<accession>A0A556ACG5</accession>
<evidence type="ECO:0000259" key="2">
    <source>
        <dbReference type="Pfam" id="PF03972"/>
    </source>
</evidence>
<dbReference type="SUPFAM" id="SSF103378">
    <property type="entry name" value="2-methylcitrate dehydratase PrpD"/>
    <property type="match status" value="1"/>
</dbReference>
<reference evidence="4 5" key="1">
    <citation type="submission" date="2019-07" db="EMBL/GenBank/DDBJ databases">
        <title>Qingshengfaniella alkalisoli gen. nov., sp. nov., isolated from saline soil.</title>
        <authorList>
            <person name="Xu L."/>
            <person name="Huang X.-X."/>
            <person name="Sun J.-Q."/>
        </authorList>
    </citation>
    <scope>NUCLEOTIDE SEQUENCE [LARGE SCALE GENOMIC DNA]</scope>
    <source>
        <strain evidence="4 5">DSM 27279</strain>
    </source>
</reference>
<evidence type="ECO:0000256" key="1">
    <source>
        <dbReference type="ARBA" id="ARBA00006174"/>
    </source>
</evidence>
<dbReference type="Gene3D" id="1.10.4100.10">
    <property type="entry name" value="2-methylcitrate dehydratase PrpD"/>
    <property type="match status" value="1"/>
</dbReference>
<feature type="domain" description="MmgE/PrpD N-terminal" evidence="2">
    <location>
        <begin position="10"/>
        <end position="246"/>
    </location>
</feature>
<dbReference type="AlphaFoldDB" id="A0A556ACG5"/>
<feature type="domain" description="MmgE/PrpD C-terminal" evidence="3">
    <location>
        <begin position="273"/>
        <end position="430"/>
    </location>
</feature>
<evidence type="ECO:0000259" key="3">
    <source>
        <dbReference type="Pfam" id="PF19305"/>
    </source>
</evidence>
<dbReference type="InterPro" id="IPR042183">
    <property type="entry name" value="MmgE/PrpD_sf_1"/>
</dbReference>
<dbReference type="EMBL" id="VLTJ01000039">
    <property type="protein sequence ID" value="TSH90567.1"/>
    <property type="molecule type" value="Genomic_DNA"/>
</dbReference>
<dbReference type="Proteomes" id="UP000318405">
    <property type="component" value="Unassembled WGS sequence"/>
</dbReference>